<organism evidence="12 13">
    <name type="scientific">Pseudopedobacter beijingensis</name>
    <dbReference type="NCBI Taxonomy" id="1207056"/>
    <lineage>
        <taxon>Bacteria</taxon>
        <taxon>Pseudomonadati</taxon>
        <taxon>Bacteroidota</taxon>
        <taxon>Sphingobacteriia</taxon>
        <taxon>Sphingobacteriales</taxon>
        <taxon>Sphingobacteriaceae</taxon>
        <taxon>Pseudopedobacter</taxon>
    </lineage>
</organism>
<protein>
    <submittedName>
        <fullName evidence="12">SusC/RagA family TonB-linked outer membrane protein</fullName>
    </submittedName>
</protein>
<dbReference type="SUPFAM" id="SSF56935">
    <property type="entry name" value="Porins"/>
    <property type="match status" value="1"/>
</dbReference>
<keyword evidence="3 8" id="KW-1134">Transmembrane beta strand</keyword>
<sequence length="1032" mass="115116">MIFSSGFSRAAANLENRPQTTTVNIADNKNSHQNIPVSGYVLDVNNNPLIGVTVLEQGTQKGTMTNAQGYFSIRAELGTVLEFSYIGFKKNTLTIVNSSEIKVIMEEDSRLMDEVVVIGYGTTTRKSVIGSVDQVTSKVIENRPVANLTQALQGTSPSLIIQQRNFNPNSDGGLNINIRGLTTMNNNSPLIVIDGLVSDDASLNKLNPADIDNISILKDAGTAAIYGSRAASGVLLVTTKKGVKNQRPTIHVGSQFGMQDPKILVTPVKGYQNALLKNLSLTNSGSTPAFSPGEVRDLANNEDSEWVMDQIIKSAQQQTHNVSVSGGGEHSTYMVSSGFFKQGSNYIGPNYNIERYNLRSNLVSEYGRFKLTSILAYTRNNSKQSVGDPIGDAMRIPTYYYYRSQADNGKYLLNDVLTESNPVAILKDGGYVKNDNDYINLNLGLDFRIMDGLKLRGVFGSDIFSDHSYTRRMEIPYYLREDDSLPKMYANATRPTEDWNKKAYLLNSQMLLDYDKSFGKHHVTGLIGVTNESYTSASNSIKLEYTDPDLGTPTTGTVYVTSSSVTPQNTTKTSINSILGRLGYSFEDKYFAEFSFREDGSSKFSKNNRWGFFPSASLGWRLTEEAFLTSYKENIGDLKLRGSYGILGNQRISDYQYWTVYAVYNNVYGYNNQSVSGAGFTYGNSELTWEKTATFNLGFDAAFFKNALSISADYFRKTTSDILLTPLIPTVFGTTLPNFNSGELKTNGWDLTLNYRLHKGRFNHNFGFNLGDTWNEVTKFEGHEQIKRTEEYYTIIREGLPFNSLYGYKTNGVFQSYEEIASSAVPVGYAVQPGDLKFIDRNGDGVIDSKDRYVIGNSFPRFTFGFNYNLNYKGFDLGLLIQGVGKRDQAIRGELLEPFHANYSYVMYEHQLDYWTPTNINARYPRIAASGSASNENNYKMGSDLNVLDGKYLRLKNIQLGYTLPVKISNRMGMQKTRIYVNGQNLLTLSKNSFIDPESSEFNSNMSNGSGANSGRSYPLLKYYGFGIDFQF</sequence>
<dbReference type="EMBL" id="JBHUDG010000020">
    <property type="protein sequence ID" value="MFD1630827.1"/>
    <property type="molecule type" value="Genomic_DNA"/>
</dbReference>
<dbReference type="NCBIfam" id="TIGR04057">
    <property type="entry name" value="SusC_RagA_signa"/>
    <property type="match status" value="1"/>
</dbReference>
<comment type="caution">
    <text evidence="12">The sequence shown here is derived from an EMBL/GenBank/DDBJ whole genome shotgun (WGS) entry which is preliminary data.</text>
</comment>
<evidence type="ECO:0000256" key="1">
    <source>
        <dbReference type="ARBA" id="ARBA00004571"/>
    </source>
</evidence>
<dbReference type="Pfam" id="PF07715">
    <property type="entry name" value="Plug"/>
    <property type="match status" value="1"/>
</dbReference>
<keyword evidence="5 9" id="KW-0798">TonB box</keyword>
<reference evidence="13" key="1">
    <citation type="journal article" date="2019" name="Int. J. Syst. Evol. Microbiol.">
        <title>The Global Catalogue of Microorganisms (GCM) 10K type strain sequencing project: providing services to taxonomists for standard genome sequencing and annotation.</title>
        <authorList>
            <consortium name="The Broad Institute Genomics Platform"/>
            <consortium name="The Broad Institute Genome Sequencing Center for Infectious Disease"/>
            <person name="Wu L."/>
            <person name="Ma J."/>
        </authorList>
    </citation>
    <scope>NUCLEOTIDE SEQUENCE [LARGE SCALE GENOMIC DNA]</scope>
    <source>
        <strain evidence="13">CCUG 53762</strain>
    </source>
</reference>
<evidence type="ECO:0000256" key="2">
    <source>
        <dbReference type="ARBA" id="ARBA00022448"/>
    </source>
</evidence>
<evidence type="ECO:0000256" key="7">
    <source>
        <dbReference type="ARBA" id="ARBA00023237"/>
    </source>
</evidence>
<dbReference type="InterPro" id="IPR023997">
    <property type="entry name" value="TonB-dep_OMP_SusC/RagA_CS"/>
</dbReference>
<name>A0ABW4IFP2_9SPHI</name>
<dbReference type="SUPFAM" id="SSF49464">
    <property type="entry name" value="Carboxypeptidase regulatory domain-like"/>
    <property type="match status" value="1"/>
</dbReference>
<evidence type="ECO:0000256" key="9">
    <source>
        <dbReference type="RuleBase" id="RU003357"/>
    </source>
</evidence>
<evidence type="ECO:0000313" key="13">
    <source>
        <dbReference type="Proteomes" id="UP001597118"/>
    </source>
</evidence>
<dbReference type="RefSeq" id="WP_379663205.1">
    <property type="nucleotide sequence ID" value="NZ_JBHUDG010000020.1"/>
</dbReference>
<dbReference type="Gene3D" id="2.40.170.20">
    <property type="entry name" value="TonB-dependent receptor, beta-barrel domain"/>
    <property type="match status" value="1"/>
</dbReference>
<dbReference type="InterPro" id="IPR039426">
    <property type="entry name" value="TonB-dep_rcpt-like"/>
</dbReference>
<dbReference type="Proteomes" id="UP001597118">
    <property type="component" value="Unassembled WGS sequence"/>
</dbReference>
<evidence type="ECO:0000259" key="10">
    <source>
        <dbReference type="Pfam" id="PF00593"/>
    </source>
</evidence>
<evidence type="ECO:0000256" key="5">
    <source>
        <dbReference type="ARBA" id="ARBA00023077"/>
    </source>
</evidence>
<keyword evidence="13" id="KW-1185">Reference proteome</keyword>
<dbReference type="Pfam" id="PF00593">
    <property type="entry name" value="TonB_dep_Rec_b-barrel"/>
    <property type="match status" value="1"/>
</dbReference>
<dbReference type="InterPro" id="IPR000531">
    <property type="entry name" value="Beta-barrel_TonB"/>
</dbReference>
<comment type="subcellular location">
    <subcellularLocation>
        <location evidence="1 8">Cell outer membrane</location>
        <topology evidence="1 8">Multi-pass membrane protein</topology>
    </subcellularLocation>
</comment>
<comment type="similarity">
    <text evidence="8 9">Belongs to the TonB-dependent receptor family.</text>
</comment>
<feature type="domain" description="TonB-dependent receptor-like beta-barrel" evidence="10">
    <location>
        <begin position="397"/>
        <end position="986"/>
    </location>
</feature>
<keyword evidence="4 8" id="KW-0812">Transmembrane</keyword>
<evidence type="ECO:0000256" key="8">
    <source>
        <dbReference type="PROSITE-ProRule" id="PRU01360"/>
    </source>
</evidence>
<dbReference type="NCBIfam" id="TIGR04056">
    <property type="entry name" value="OMP_RagA_SusC"/>
    <property type="match status" value="1"/>
</dbReference>
<evidence type="ECO:0000256" key="6">
    <source>
        <dbReference type="ARBA" id="ARBA00023136"/>
    </source>
</evidence>
<dbReference type="InterPro" id="IPR012910">
    <property type="entry name" value="Plug_dom"/>
</dbReference>
<dbReference type="InterPro" id="IPR036942">
    <property type="entry name" value="Beta-barrel_TonB_sf"/>
</dbReference>
<dbReference type="InterPro" id="IPR023996">
    <property type="entry name" value="TonB-dep_OMP_SusC/RagA"/>
</dbReference>
<keyword evidence="7 8" id="KW-0998">Cell outer membrane</keyword>
<dbReference type="InterPro" id="IPR037066">
    <property type="entry name" value="Plug_dom_sf"/>
</dbReference>
<proteinExistence type="inferred from homology"/>
<evidence type="ECO:0000313" key="12">
    <source>
        <dbReference type="EMBL" id="MFD1630827.1"/>
    </source>
</evidence>
<keyword evidence="2 8" id="KW-0813">Transport</keyword>
<accession>A0ABW4IFP2</accession>
<keyword evidence="6 8" id="KW-0472">Membrane</keyword>
<dbReference type="InterPro" id="IPR008969">
    <property type="entry name" value="CarboxyPept-like_regulatory"/>
</dbReference>
<feature type="domain" description="TonB-dependent receptor plug" evidence="11">
    <location>
        <begin position="126"/>
        <end position="234"/>
    </location>
</feature>
<dbReference type="Gene3D" id="2.60.40.1120">
    <property type="entry name" value="Carboxypeptidase-like, regulatory domain"/>
    <property type="match status" value="1"/>
</dbReference>
<dbReference type="Pfam" id="PF13715">
    <property type="entry name" value="CarbopepD_reg_2"/>
    <property type="match status" value="1"/>
</dbReference>
<evidence type="ECO:0000256" key="4">
    <source>
        <dbReference type="ARBA" id="ARBA00022692"/>
    </source>
</evidence>
<gene>
    <name evidence="12" type="ORF">ACFSAH_13135</name>
</gene>
<evidence type="ECO:0000256" key="3">
    <source>
        <dbReference type="ARBA" id="ARBA00022452"/>
    </source>
</evidence>
<dbReference type="Gene3D" id="2.170.130.10">
    <property type="entry name" value="TonB-dependent receptor, plug domain"/>
    <property type="match status" value="1"/>
</dbReference>
<evidence type="ECO:0000259" key="11">
    <source>
        <dbReference type="Pfam" id="PF07715"/>
    </source>
</evidence>
<dbReference type="PROSITE" id="PS52016">
    <property type="entry name" value="TONB_DEPENDENT_REC_3"/>
    <property type="match status" value="1"/>
</dbReference>